<protein>
    <submittedName>
        <fullName evidence="1">34404_t:CDS:1</fullName>
    </submittedName>
</protein>
<name>A0ABN7XFE3_GIGMA</name>
<gene>
    <name evidence="1" type="ORF">GMARGA_LOCUS41972</name>
</gene>
<comment type="caution">
    <text evidence="1">The sequence shown here is derived from an EMBL/GenBank/DDBJ whole genome shotgun (WGS) entry which is preliminary data.</text>
</comment>
<evidence type="ECO:0000313" key="1">
    <source>
        <dbReference type="EMBL" id="CAG8853151.1"/>
    </source>
</evidence>
<organism evidence="1 2">
    <name type="scientific">Gigaspora margarita</name>
    <dbReference type="NCBI Taxonomy" id="4874"/>
    <lineage>
        <taxon>Eukaryota</taxon>
        <taxon>Fungi</taxon>
        <taxon>Fungi incertae sedis</taxon>
        <taxon>Mucoromycota</taxon>
        <taxon>Glomeromycotina</taxon>
        <taxon>Glomeromycetes</taxon>
        <taxon>Diversisporales</taxon>
        <taxon>Gigasporaceae</taxon>
        <taxon>Gigaspora</taxon>
    </lineage>
</organism>
<accession>A0ABN7XFE3</accession>
<feature type="non-terminal residue" evidence="1">
    <location>
        <position position="54"/>
    </location>
</feature>
<reference evidence="1 2" key="1">
    <citation type="submission" date="2021-06" db="EMBL/GenBank/DDBJ databases">
        <authorList>
            <person name="Kallberg Y."/>
            <person name="Tangrot J."/>
            <person name="Rosling A."/>
        </authorList>
    </citation>
    <scope>NUCLEOTIDE SEQUENCE [LARGE SCALE GENOMIC DNA]</scope>
    <source>
        <strain evidence="1 2">120-4 pot B 10/14</strain>
    </source>
</reference>
<sequence length="54" mass="6473">LGIMLPDWKARKDVKEALRQRLFKDNQIKALVLDKEEKNLLLRKELNIVQKLKM</sequence>
<feature type="non-terminal residue" evidence="1">
    <location>
        <position position="1"/>
    </location>
</feature>
<proteinExistence type="predicted"/>
<keyword evidence="2" id="KW-1185">Reference proteome</keyword>
<dbReference type="Proteomes" id="UP000789901">
    <property type="component" value="Unassembled WGS sequence"/>
</dbReference>
<dbReference type="EMBL" id="CAJVQB010120701">
    <property type="protein sequence ID" value="CAG8853151.1"/>
    <property type="molecule type" value="Genomic_DNA"/>
</dbReference>
<evidence type="ECO:0000313" key="2">
    <source>
        <dbReference type="Proteomes" id="UP000789901"/>
    </source>
</evidence>